<feature type="compositionally biased region" description="Basic and acidic residues" evidence="11">
    <location>
        <begin position="305"/>
        <end position="327"/>
    </location>
</feature>
<evidence type="ECO:0000256" key="2">
    <source>
        <dbReference type="ARBA" id="ARBA00009580"/>
    </source>
</evidence>
<evidence type="ECO:0000256" key="4">
    <source>
        <dbReference type="ARBA" id="ARBA00022490"/>
    </source>
</evidence>
<evidence type="ECO:0000256" key="7">
    <source>
        <dbReference type="ARBA" id="ARBA00023016"/>
    </source>
</evidence>
<evidence type="ECO:0000256" key="9">
    <source>
        <dbReference type="ARBA" id="ARBA00039934"/>
    </source>
</evidence>
<evidence type="ECO:0000313" key="12">
    <source>
        <dbReference type="EMBL" id="ODV87791.1"/>
    </source>
</evidence>
<dbReference type="Proteomes" id="UP000094801">
    <property type="component" value="Unassembled WGS sequence"/>
</dbReference>
<accession>A0A1E4T7U7</accession>
<dbReference type="AlphaFoldDB" id="A0A1E4T7U7"/>
<dbReference type="InterPro" id="IPR004861">
    <property type="entry name" value="Siw14-like"/>
</dbReference>
<feature type="compositionally biased region" description="Low complexity" evidence="11">
    <location>
        <begin position="260"/>
        <end position="283"/>
    </location>
</feature>
<keyword evidence="4" id="KW-0963">Cytoplasm</keyword>
<keyword evidence="7" id="KW-0346">Stress response</keyword>
<dbReference type="InterPro" id="IPR020428">
    <property type="entry name" value="PFA-DSPs"/>
</dbReference>
<comment type="function">
    <text evidence="8">Putative tyrosine-protein phosphatase required for protection against superoxide stress.</text>
</comment>
<dbReference type="InterPro" id="IPR029021">
    <property type="entry name" value="Prot-tyrosine_phosphatase-like"/>
</dbReference>
<feature type="region of interest" description="Disordered" evidence="11">
    <location>
        <begin position="211"/>
        <end position="246"/>
    </location>
</feature>
<proteinExistence type="inferred from homology"/>
<dbReference type="OrthoDB" id="6375174at2759"/>
<dbReference type="PRINTS" id="PR01911">
    <property type="entry name" value="PFDSPHPHTASE"/>
</dbReference>
<evidence type="ECO:0000256" key="10">
    <source>
        <dbReference type="ARBA" id="ARBA00051722"/>
    </source>
</evidence>
<dbReference type="SUPFAM" id="SSF52799">
    <property type="entry name" value="(Phosphotyrosine protein) phosphatases II"/>
    <property type="match status" value="1"/>
</dbReference>
<dbReference type="Gene3D" id="3.90.190.10">
    <property type="entry name" value="Protein tyrosine phosphatase superfamily"/>
    <property type="match status" value="1"/>
</dbReference>
<sequence>MLVPPDNFALVEDGIFRCSILDPINHSFLDTLNLKSILWLDEEKPSRMINQYIEEHSIKLHHLKKSGILPEEDDINNVKFQDWMVLKPSMISKIFQILLDSKHNHNCLVVDKTEVVIGILRHIQRWSYACISNEYRLYSSSKANYVVENFLELITIELIPYEDLGAQSNIEDEVEVEVEVEVDADVDADAESLNAVMNNLKENALDDVIEEEDEEDIPATDTQAISIRRGSSIQMEPSGSYTGNSLQKRRVSFANTIAGSKQPSPSLQPSLSSSFNSKLSVSTSPQIPKNLLKLVEMRKQKKKLKEQSNHNESIETSFTKDYKKLESDSNTPTQSSINSVTKPSKLSQTLKPQLIRKQKINFYQPNSDFWFINDKNKRINSTIKIKLPKEEYLPQWFIDLRETWEQEYQSLNSTRV</sequence>
<evidence type="ECO:0000256" key="6">
    <source>
        <dbReference type="ARBA" id="ARBA00022912"/>
    </source>
</evidence>
<keyword evidence="5" id="KW-0378">Hydrolase</keyword>
<dbReference type="EC" id="3.1.3.48" evidence="3"/>
<comment type="similarity">
    <text evidence="2">Belongs to the protein-tyrosine phosphatase family.</text>
</comment>
<evidence type="ECO:0000256" key="8">
    <source>
        <dbReference type="ARBA" id="ARBA00037204"/>
    </source>
</evidence>
<dbReference type="CDD" id="cd14501">
    <property type="entry name" value="PFA-DSP"/>
    <property type="match status" value="1"/>
</dbReference>
<dbReference type="STRING" id="983967.A0A1E4T7U7"/>
<keyword evidence="6" id="KW-0904">Protein phosphatase</keyword>
<gene>
    <name evidence="12" type="ORF">CANARDRAFT_25999</name>
</gene>
<feature type="compositionally biased region" description="Polar residues" evidence="11">
    <location>
        <begin position="328"/>
        <end position="350"/>
    </location>
</feature>
<evidence type="ECO:0000256" key="1">
    <source>
        <dbReference type="ARBA" id="ARBA00004496"/>
    </source>
</evidence>
<evidence type="ECO:0000256" key="5">
    <source>
        <dbReference type="ARBA" id="ARBA00022801"/>
    </source>
</evidence>
<protein>
    <recommendedName>
        <fullName evidence="9">Putative tyrosine-protein phosphatase OCA1</fullName>
        <ecNumber evidence="3">3.1.3.48</ecNumber>
    </recommendedName>
</protein>
<dbReference type="PANTHER" id="PTHR31126">
    <property type="entry name" value="TYROSINE-PROTEIN PHOSPHATASE"/>
    <property type="match status" value="1"/>
</dbReference>
<dbReference type="FunFam" id="3.90.190.10:FF:000035">
    <property type="entry name" value="Tyrosine phosphatase, putative"/>
    <property type="match status" value="1"/>
</dbReference>
<evidence type="ECO:0000256" key="11">
    <source>
        <dbReference type="SAM" id="MobiDB-lite"/>
    </source>
</evidence>
<dbReference type="GO" id="GO:0004725">
    <property type="term" value="F:protein tyrosine phosphatase activity"/>
    <property type="evidence" value="ECO:0007669"/>
    <property type="project" value="UniProtKB-EC"/>
</dbReference>
<dbReference type="PANTHER" id="PTHR31126:SF70">
    <property type="entry name" value="PROTEIN OCA4"/>
    <property type="match status" value="1"/>
</dbReference>
<dbReference type="GO" id="GO:0005737">
    <property type="term" value="C:cytoplasm"/>
    <property type="evidence" value="ECO:0007669"/>
    <property type="project" value="UniProtKB-SubCell"/>
</dbReference>
<feature type="region of interest" description="Disordered" evidence="11">
    <location>
        <begin position="301"/>
        <end position="350"/>
    </location>
</feature>
<keyword evidence="13" id="KW-1185">Reference proteome</keyword>
<organism evidence="12 13">
    <name type="scientific">[Candida] arabinofermentans NRRL YB-2248</name>
    <dbReference type="NCBI Taxonomy" id="983967"/>
    <lineage>
        <taxon>Eukaryota</taxon>
        <taxon>Fungi</taxon>
        <taxon>Dikarya</taxon>
        <taxon>Ascomycota</taxon>
        <taxon>Saccharomycotina</taxon>
        <taxon>Pichiomycetes</taxon>
        <taxon>Pichiales</taxon>
        <taxon>Pichiaceae</taxon>
        <taxon>Ogataea</taxon>
        <taxon>Ogataea/Candida clade</taxon>
    </lineage>
</organism>
<name>A0A1E4T7U7_9ASCO</name>
<feature type="region of interest" description="Disordered" evidence="11">
    <location>
        <begin position="258"/>
        <end position="283"/>
    </location>
</feature>
<evidence type="ECO:0000256" key="3">
    <source>
        <dbReference type="ARBA" id="ARBA00013064"/>
    </source>
</evidence>
<dbReference type="EMBL" id="KV453847">
    <property type="protein sequence ID" value="ODV87791.1"/>
    <property type="molecule type" value="Genomic_DNA"/>
</dbReference>
<comment type="subcellular location">
    <subcellularLocation>
        <location evidence="1">Cytoplasm</location>
    </subcellularLocation>
</comment>
<evidence type="ECO:0000313" key="13">
    <source>
        <dbReference type="Proteomes" id="UP000094801"/>
    </source>
</evidence>
<reference evidence="13" key="1">
    <citation type="submission" date="2016-04" db="EMBL/GenBank/DDBJ databases">
        <title>Comparative genomics of biotechnologically important yeasts.</title>
        <authorList>
            <consortium name="DOE Joint Genome Institute"/>
            <person name="Riley R."/>
            <person name="Haridas S."/>
            <person name="Wolfe K.H."/>
            <person name="Lopes M.R."/>
            <person name="Hittinger C.T."/>
            <person name="Goker M."/>
            <person name="Salamov A."/>
            <person name="Wisecaver J."/>
            <person name="Long T.M."/>
            <person name="Aerts A.L."/>
            <person name="Barry K."/>
            <person name="Choi C."/>
            <person name="Clum A."/>
            <person name="Coughlan A.Y."/>
            <person name="Deshpande S."/>
            <person name="Douglass A.P."/>
            <person name="Hanson S.J."/>
            <person name="Klenk H.-P."/>
            <person name="Labutti K."/>
            <person name="Lapidus A."/>
            <person name="Lindquist E."/>
            <person name="Lipzen A."/>
            <person name="Meier-Kolthoff J.P."/>
            <person name="Ohm R.A."/>
            <person name="Otillar R.P."/>
            <person name="Pangilinan J."/>
            <person name="Peng Y."/>
            <person name="Rokas A."/>
            <person name="Rosa C.A."/>
            <person name="Scheuner C."/>
            <person name="Sibirny A.A."/>
            <person name="Slot J.C."/>
            <person name="Stielow J.B."/>
            <person name="Sun H."/>
            <person name="Kurtzman C.P."/>
            <person name="Blackwell M."/>
            <person name="Grigoriev I.V."/>
            <person name="Jeffries T.W."/>
        </authorList>
    </citation>
    <scope>NUCLEOTIDE SEQUENCE [LARGE SCALE GENOMIC DNA]</scope>
    <source>
        <strain evidence="13">NRRL YB-2248</strain>
    </source>
</reference>
<feature type="compositionally biased region" description="Polar residues" evidence="11">
    <location>
        <begin position="220"/>
        <end position="246"/>
    </location>
</feature>
<comment type="catalytic activity">
    <reaction evidence="10">
        <text>O-phospho-L-tyrosyl-[protein] + H2O = L-tyrosyl-[protein] + phosphate</text>
        <dbReference type="Rhea" id="RHEA:10684"/>
        <dbReference type="Rhea" id="RHEA-COMP:10136"/>
        <dbReference type="Rhea" id="RHEA-COMP:20101"/>
        <dbReference type="ChEBI" id="CHEBI:15377"/>
        <dbReference type="ChEBI" id="CHEBI:43474"/>
        <dbReference type="ChEBI" id="CHEBI:46858"/>
        <dbReference type="ChEBI" id="CHEBI:61978"/>
        <dbReference type="EC" id="3.1.3.48"/>
    </reaction>
</comment>
<dbReference type="Pfam" id="PF03162">
    <property type="entry name" value="Y_phosphatase2"/>
    <property type="match status" value="1"/>
</dbReference>